<organism evidence="2 3">
    <name type="scientific">Paraglaciecola psychrophila 170</name>
    <dbReference type="NCBI Taxonomy" id="1129794"/>
    <lineage>
        <taxon>Bacteria</taxon>
        <taxon>Pseudomonadati</taxon>
        <taxon>Pseudomonadota</taxon>
        <taxon>Gammaproteobacteria</taxon>
        <taxon>Alteromonadales</taxon>
        <taxon>Alteromonadaceae</taxon>
        <taxon>Paraglaciecola</taxon>
    </lineage>
</organism>
<dbReference type="Pfam" id="PF03009">
    <property type="entry name" value="GDPD"/>
    <property type="match status" value="1"/>
</dbReference>
<dbReference type="Gene3D" id="3.20.20.190">
    <property type="entry name" value="Phosphatidylinositol (PI) phosphodiesterase"/>
    <property type="match status" value="1"/>
</dbReference>
<dbReference type="RefSeq" id="WP_007637087.1">
    <property type="nucleotide sequence ID" value="NC_020514.1"/>
</dbReference>
<dbReference type="GO" id="GO:0008081">
    <property type="term" value="F:phosphoric diester hydrolase activity"/>
    <property type="evidence" value="ECO:0007669"/>
    <property type="project" value="InterPro"/>
</dbReference>
<evidence type="ECO:0000259" key="1">
    <source>
        <dbReference type="PROSITE" id="PS51704"/>
    </source>
</evidence>
<name>K7A8L1_9ALTE</name>
<dbReference type="GO" id="GO:0006629">
    <property type="term" value="P:lipid metabolic process"/>
    <property type="evidence" value="ECO:0007669"/>
    <property type="project" value="InterPro"/>
</dbReference>
<dbReference type="PATRIC" id="fig|1129794.4.peg.4470"/>
<dbReference type="STRING" id="1129794.C427_4488"/>
<dbReference type="InterPro" id="IPR017946">
    <property type="entry name" value="PLC-like_Pdiesterase_TIM-brl"/>
</dbReference>
<sequence length="232" mass="25510">MLIFAHRGASADAPENTLLAIEQALIQQADGIEIDVYQLGNELVVIHDRWVSRTTNGTRLLSDYSLEELQTLDAGKGQFVPTLWQVLQCVQGLCLINIEVKGVRDVLLINECINKAVSQLGFEAEQFIVSSFNHHLLLAFKSIAPKIKIGALTASNPLDYARFAEDLQAYSVNADISFVDQNFVIDAHNRGLKMFVYTVDEPKDLLKLQAWGVDGVFSNGPAAAKLVLAVKA</sequence>
<dbReference type="eggNOG" id="COG0584">
    <property type="taxonomic scope" value="Bacteria"/>
</dbReference>
<proteinExistence type="predicted"/>
<dbReference type="KEGG" id="gps:C427_4488"/>
<protein>
    <submittedName>
        <fullName evidence="2">Glycerophosphoryl diester phosphodiesterase</fullName>
    </submittedName>
</protein>
<dbReference type="PANTHER" id="PTHR46211:SF1">
    <property type="entry name" value="GLYCEROPHOSPHODIESTER PHOSPHODIESTERASE, CYTOPLASMIC"/>
    <property type="match status" value="1"/>
</dbReference>
<evidence type="ECO:0000313" key="2">
    <source>
        <dbReference type="EMBL" id="AGH46590.1"/>
    </source>
</evidence>
<reference evidence="2 3" key="1">
    <citation type="journal article" date="2013" name="Genome Announc.">
        <title>Complete Genome Sequence of Glaciecola psychrophila Strain 170T.</title>
        <authorList>
            <person name="Yin J."/>
            <person name="Chen J."/>
            <person name="Liu G."/>
            <person name="Yu Y."/>
            <person name="Song L."/>
            <person name="Wang X."/>
            <person name="Qu X."/>
        </authorList>
    </citation>
    <scope>NUCLEOTIDE SEQUENCE [LARGE SCALE GENOMIC DNA]</scope>
    <source>
        <strain evidence="2 3">170</strain>
    </source>
</reference>
<dbReference type="PANTHER" id="PTHR46211">
    <property type="entry name" value="GLYCEROPHOSPHORYL DIESTER PHOSPHODIESTERASE"/>
    <property type="match status" value="1"/>
</dbReference>
<accession>K7A8L1</accession>
<feature type="domain" description="GP-PDE" evidence="1">
    <location>
        <begin position="1"/>
        <end position="228"/>
    </location>
</feature>
<dbReference type="PROSITE" id="PS51704">
    <property type="entry name" value="GP_PDE"/>
    <property type="match status" value="1"/>
</dbReference>
<dbReference type="SUPFAM" id="SSF51695">
    <property type="entry name" value="PLC-like phosphodiesterases"/>
    <property type="match status" value="1"/>
</dbReference>
<gene>
    <name evidence="2" type="ORF">C427_4488</name>
</gene>
<dbReference type="HOGENOM" id="CLU_030006_3_2_6"/>
<dbReference type="Proteomes" id="UP000011864">
    <property type="component" value="Chromosome"/>
</dbReference>
<dbReference type="InterPro" id="IPR030395">
    <property type="entry name" value="GP_PDE_dom"/>
</dbReference>
<keyword evidence="3" id="KW-1185">Reference proteome</keyword>
<dbReference type="EMBL" id="CP003837">
    <property type="protein sequence ID" value="AGH46590.1"/>
    <property type="molecule type" value="Genomic_DNA"/>
</dbReference>
<dbReference type="OrthoDB" id="9795622at2"/>
<dbReference type="AlphaFoldDB" id="K7A8L1"/>
<evidence type="ECO:0000313" key="3">
    <source>
        <dbReference type="Proteomes" id="UP000011864"/>
    </source>
</evidence>